<comment type="caution">
    <text evidence="3">The sequence shown here is derived from an EMBL/GenBank/DDBJ whole genome shotgun (WGS) entry which is preliminary data.</text>
</comment>
<name>A0A8H7USP6_9FUNG</name>
<accession>A0A8H7USP6</accession>
<dbReference type="AlphaFoldDB" id="A0A8H7USP6"/>
<feature type="region of interest" description="Disordered" evidence="1">
    <location>
        <begin position="75"/>
        <end position="128"/>
    </location>
</feature>
<reference evidence="3" key="1">
    <citation type="submission" date="2020-12" db="EMBL/GenBank/DDBJ databases">
        <title>Metabolic potential, ecology and presence of endohyphal bacteria is reflected in genomic diversity of Mucoromycotina.</title>
        <authorList>
            <person name="Muszewska A."/>
            <person name="Okrasinska A."/>
            <person name="Steczkiewicz K."/>
            <person name="Drgas O."/>
            <person name="Orlowska M."/>
            <person name="Perlinska-Lenart U."/>
            <person name="Aleksandrzak-Piekarczyk T."/>
            <person name="Szatraj K."/>
            <person name="Zielenkiewicz U."/>
            <person name="Pilsyk S."/>
            <person name="Malc E."/>
            <person name="Mieczkowski P."/>
            <person name="Kruszewska J.S."/>
            <person name="Biernat P."/>
            <person name="Pawlowska J."/>
        </authorList>
    </citation>
    <scope>NUCLEOTIDE SEQUENCE</scope>
    <source>
        <strain evidence="3">WA0000051536</strain>
    </source>
</reference>
<keyword evidence="2" id="KW-1133">Transmembrane helix</keyword>
<protein>
    <submittedName>
        <fullName evidence="3">Uncharacterized protein</fullName>
    </submittedName>
</protein>
<evidence type="ECO:0000313" key="4">
    <source>
        <dbReference type="Proteomes" id="UP000612746"/>
    </source>
</evidence>
<evidence type="ECO:0000256" key="1">
    <source>
        <dbReference type="SAM" id="MobiDB-lite"/>
    </source>
</evidence>
<evidence type="ECO:0000313" key="3">
    <source>
        <dbReference type="EMBL" id="KAG2189459.1"/>
    </source>
</evidence>
<keyword evidence="4" id="KW-1185">Reference proteome</keyword>
<dbReference type="SUPFAM" id="SSF55961">
    <property type="entry name" value="Bet v1-like"/>
    <property type="match status" value="1"/>
</dbReference>
<gene>
    <name evidence="3" type="ORF">INT44_004601</name>
</gene>
<proteinExistence type="predicted"/>
<keyword evidence="2" id="KW-0472">Membrane</keyword>
<sequence>MVSATFAILLSILIVPCVPIAIYLIGLLLPASHIVSRTTTFKTSRKHIWRILTDVQEYPQWQPKLRGLVLAQTVDPDQDSGMSSNVVSDSDHTEGEQTTSSEMQNPDTANDTESDKRAAMRARRLSGRDQGGSETLFVEYTKYGKRTVVLVEQIPGSKILRIMEERNNVVPLQGAPATVPTTPASKKPTFSGSWTFDISSNFDDKEFSTLKSSRHSMFKQPSFADDESEVITLKVTQQGVIKKPMVRVSYMLLFGFYRSIDRFLKDLGKKIEEDKAMMLQEKQAAQKEEDTVASMSLDHNDSITEAELETDAETPKQTVIESTILNHKASSVLDKDWDLVSEIYERKKDQ</sequence>
<organism evidence="3 4">
    <name type="scientific">Umbelopsis vinacea</name>
    <dbReference type="NCBI Taxonomy" id="44442"/>
    <lineage>
        <taxon>Eukaryota</taxon>
        <taxon>Fungi</taxon>
        <taxon>Fungi incertae sedis</taxon>
        <taxon>Mucoromycota</taxon>
        <taxon>Mucoromycotina</taxon>
        <taxon>Umbelopsidomycetes</taxon>
        <taxon>Umbelopsidales</taxon>
        <taxon>Umbelopsidaceae</taxon>
        <taxon>Umbelopsis</taxon>
    </lineage>
</organism>
<keyword evidence="2" id="KW-0812">Transmembrane</keyword>
<dbReference type="EMBL" id="JAEPRA010000001">
    <property type="protein sequence ID" value="KAG2189459.1"/>
    <property type="molecule type" value="Genomic_DNA"/>
</dbReference>
<evidence type="ECO:0000256" key="2">
    <source>
        <dbReference type="SAM" id="Phobius"/>
    </source>
</evidence>
<feature type="compositionally biased region" description="Polar residues" evidence="1">
    <location>
        <begin position="96"/>
        <end position="111"/>
    </location>
</feature>
<feature type="transmembrane region" description="Helical" evidence="2">
    <location>
        <begin position="6"/>
        <end position="29"/>
    </location>
</feature>
<dbReference type="Proteomes" id="UP000612746">
    <property type="component" value="Unassembled WGS sequence"/>
</dbReference>
<dbReference type="OrthoDB" id="2264734at2759"/>